<dbReference type="VEuPathDB" id="FungiDB:I7I53_05005"/>
<accession>A0A8A1LVZ5</accession>
<sequence length="287" mass="32984">MASPLRPLQIAIQRYPSTIMTETMSSMLGQDINLKSRPPDRHNLSEREITGTRSLFKLVRGYLSGLVAHLKSIVQRCIYMIAWPKSPVLDENVTDVPESGEPSLLLLTAYGLRLDYSNISGTITVYADSHSHLQKIKSGEKMEAGITTSTRYGYRIFPDWQTSYLWYDPMWPQNPSNKSHVDEKTIEDRYPTLAPFYLAWRDVYERSFEQQGCDMGSGLEPFPNTADRVAWEVEGFLIACWLGLQDDTKQVLYTLPTSTYQIDKKSKDSVLRQFLIDEDDILRRDDH</sequence>
<gene>
    <name evidence="1" type="ORF">I7I53_05005</name>
</gene>
<reference evidence="1" key="1">
    <citation type="submission" date="2021-01" db="EMBL/GenBank/DDBJ databases">
        <title>Chromosome-level genome assembly of a human fungal pathogen reveals clustering of transcriptionally co-regulated genes.</title>
        <authorList>
            <person name="Voorhies M."/>
            <person name="Cohen S."/>
            <person name="Shea T.P."/>
            <person name="Petrus S."/>
            <person name="Munoz J.F."/>
            <person name="Poplawski S."/>
            <person name="Goldman W.E."/>
            <person name="Michael T."/>
            <person name="Cuomo C.A."/>
            <person name="Sil A."/>
            <person name="Beyhan S."/>
        </authorList>
    </citation>
    <scope>NUCLEOTIDE SEQUENCE</scope>
    <source>
        <strain evidence="1">H88</strain>
    </source>
</reference>
<proteinExistence type="predicted"/>
<dbReference type="EMBL" id="CP069106">
    <property type="protein sequence ID" value="QSS56713.1"/>
    <property type="molecule type" value="Genomic_DNA"/>
</dbReference>
<evidence type="ECO:0000313" key="2">
    <source>
        <dbReference type="Proteomes" id="UP000663419"/>
    </source>
</evidence>
<evidence type="ECO:0000313" key="1">
    <source>
        <dbReference type="EMBL" id="QSS56713.1"/>
    </source>
</evidence>
<dbReference type="AlphaFoldDB" id="A0A8A1LVZ5"/>
<organism evidence="1 2">
    <name type="scientific">Ajellomyces capsulatus (strain H88)</name>
    <name type="common">Darling's disease fungus</name>
    <name type="synonym">Histoplasma capsulatum</name>
    <dbReference type="NCBI Taxonomy" id="544711"/>
    <lineage>
        <taxon>Eukaryota</taxon>
        <taxon>Fungi</taxon>
        <taxon>Dikarya</taxon>
        <taxon>Ascomycota</taxon>
        <taxon>Pezizomycotina</taxon>
        <taxon>Eurotiomycetes</taxon>
        <taxon>Eurotiomycetidae</taxon>
        <taxon>Onygenales</taxon>
        <taxon>Ajellomycetaceae</taxon>
        <taxon>Histoplasma</taxon>
    </lineage>
</organism>
<protein>
    <submittedName>
        <fullName evidence="1">Uncharacterized protein</fullName>
    </submittedName>
</protein>
<dbReference type="Proteomes" id="UP000663419">
    <property type="component" value="Chromosome 5"/>
</dbReference>
<name>A0A8A1LVZ5_AJEC8</name>